<sequence length="92" mass="10697">MQFLKIEWIHDITDEPYIIFAELDDVGYENRKIEIYKNGRVGYATQSSEFGGSTLSEYSYPAFEEIASNSEFIPVEISKEEFEGIWNENVEV</sequence>
<evidence type="ECO:0000313" key="3">
    <source>
        <dbReference type="Proteomes" id="UP001312865"/>
    </source>
</evidence>
<organism evidence="2 3">
    <name type="scientific">Bacillus spongiae</name>
    <dbReference type="NCBI Taxonomy" id="2683610"/>
    <lineage>
        <taxon>Bacteria</taxon>
        <taxon>Bacillati</taxon>
        <taxon>Bacillota</taxon>
        <taxon>Bacilli</taxon>
        <taxon>Bacillales</taxon>
        <taxon>Bacillaceae</taxon>
        <taxon>Bacillus</taxon>
    </lineage>
</organism>
<dbReference type="InterPro" id="IPR049248">
    <property type="entry name" value="DUF6881"/>
</dbReference>
<dbReference type="Proteomes" id="UP001312865">
    <property type="component" value="Unassembled WGS sequence"/>
</dbReference>
<gene>
    <name evidence="2" type="ORF">WAK64_07860</name>
</gene>
<comment type="caution">
    <text evidence="2">The sequence shown here is derived from an EMBL/GenBank/DDBJ whole genome shotgun (WGS) entry which is preliminary data.</text>
</comment>
<evidence type="ECO:0000259" key="1">
    <source>
        <dbReference type="Pfam" id="PF21812"/>
    </source>
</evidence>
<dbReference type="EMBL" id="JBBAXC010000005">
    <property type="protein sequence ID" value="MEI5906970.1"/>
    <property type="molecule type" value="Genomic_DNA"/>
</dbReference>
<keyword evidence="3" id="KW-1185">Reference proteome</keyword>
<evidence type="ECO:0000313" key="2">
    <source>
        <dbReference type="EMBL" id="MEI5906970.1"/>
    </source>
</evidence>
<proteinExistence type="predicted"/>
<feature type="domain" description="DUF6881" evidence="1">
    <location>
        <begin position="2"/>
        <end position="90"/>
    </location>
</feature>
<accession>A0ABU8HCD1</accession>
<dbReference type="Pfam" id="PF21812">
    <property type="entry name" value="DUF6881"/>
    <property type="match status" value="1"/>
</dbReference>
<dbReference type="RefSeq" id="WP_336586410.1">
    <property type="nucleotide sequence ID" value="NZ_JBBAXC010000005.1"/>
</dbReference>
<protein>
    <recommendedName>
        <fullName evidence="1">DUF6881 domain-containing protein</fullName>
    </recommendedName>
</protein>
<name>A0ABU8HCD1_9BACI</name>
<reference evidence="2 3" key="1">
    <citation type="journal article" date="2018" name="J. Microbiol.">
        <title>Bacillus spongiae sp. nov., isolated from sponge of Jeju Island.</title>
        <authorList>
            <person name="Lee G.E."/>
            <person name="Im W.T."/>
            <person name="Park J.S."/>
        </authorList>
    </citation>
    <scope>NUCLEOTIDE SEQUENCE [LARGE SCALE GENOMIC DNA]</scope>
    <source>
        <strain evidence="2 3">135PIL107-10</strain>
    </source>
</reference>